<protein>
    <submittedName>
        <fullName evidence="1">Uncharacterized protein</fullName>
    </submittedName>
</protein>
<proteinExistence type="predicted"/>
<dbReference type="EMBL" id="LAZR01032345">
    <property type="protein sequence ID" value="KKL51150.1"/>
    <property type="molecule type" value="Genomic_DNA"/>
</dbReference>
<name>A0A0F9F1L8_9ZZZZ</name>
<comment type="caution">
    <text evidence="1">The sequence shown here is derived from an EMBL/GenBank/DDBJ whole genome shotgun (WGS) entry which is preliminary data.</text>
</comment>
<accession>A0A0F9F1L8</accession>
<dbReference type="AlphaFoldDB" id="A0A0F9F1L8"/>
<organism evidence="1">
    <name type="scientific">marine sediment metagenome</name>
    <dbReference type="NCBI Taxonomy" id="412755"/>
    <lineage>
        <taxon>unclassified sequences</taxon>
        <taxon>metagenomes</taxon>
        <taxon>ecological metagenomes</taxon>
    </lineage>
</organism>
<sequence>FFRANTTPDITNLTQYEPLIDRYYQGKLVGTNIYDFELFDGSNSVNRTFQSAGTQLIYLLIDDVLQNKLDYTFFLNVTGFIFGFSVDYGKHPIRDGHSVGDGGGFLDYDFVDTDLTTAQIDRSGAIMAGNVSSINHVFDDFEDGALDQSLWQNGTCTIESTYRACSDETGGNLRIRTWANVGGTASIPANVLTQGSPNLPFSAFETEVFNFSIVVDYDGYDTSTDSTLSTGWAHITIFDNQVWDMTILDTPSGTSSAETADADIDFMFEKINRTHWRMTMWGSENSTAGGNPSSPSNIVYNGDQTIIPIDNWNYGIEFYVKSYAKNGVTTNTFYVSEVNITEWNRANSTLISKSIFDSSGFIDAASMEISVVNNSAFNKGDENISLYMSADDGDNWEFVTWTTGNESEFGQANFVFANQGEHLKFRIDFNNSNWDYNSTMLILHLNVSVSEGNVSNLVFDFGDDGSGDVTFSGELNSTNNPQKINLSSINISSAFTSTNRFTNNSVTYPHLYKIPISIASDSRGTLQIDAINLTYNPNPISLNTTSILNILSSSVNLSLFRIPMASSNSSVGTNASI</sequence>
<evidence type="ECO:0000313" key="1">
    <source>
        <dbReference type="EMBL" id="KKL51150.1"/>
    </source>
</evidence>
<feature type="non-terminal residue" evidence="1">
    <location>
        <position position="577"/>
    </location>
</feature>
<reference evidence="1" key="1">
    <citation type="journal article" date="2015" name="Nature">
        <title>Complex archaea that bridge the gap between prokaryotes and eukaryotes.</title>
        <authorList>
            <person name="Spang A."/>
            <person name="Saw J.H."/>
            <person name="Jorgensen S.L."/>
            <person name="Zaremba-Niedzwiedzka K."/>
            <person name="Martijn J."/>
            <person name="Lind A.E."/>
            <person name="van Eijk R."/>
            <person name="Schleper C."/>
            <person name="Guy L."/>
            <person name="Ettema T.J."/>
        </authorList>
    </citation>
    <scope>NUCLEOTIDE SEQUENCE</scope>
</reference>
<gene>
    <name evidence="1" type="ORF">LCGC14_2298370</name>
</gene>
<feature type="non-terminal residue" evidence="1">
    <location>
        <position position="1"/>
    </location>
</feature>